<evidence type="ECO:0000259" key="3">
    <source>
        <dbReference type="PROSITE" id="PS50206"/>
    </source>
</evidence>
<dbReference type="Pfam" id="PF00581">
    <property type="entry name" value="Rhodanese"/>
    <property type="match status" value="1"/>
</dbReference>
<feature type="domain" description="Rhodanese" evidence="3">
    <location>
        <begin position="69"/>
        <end position="178"/>
    </location>
</feature>
<dbReference type="SUPFAM" id="SSF52821">
    <property type="entry name" value="Rhodanese/Cell cycle control phosphatase"/>
    <property type="match status" value="2"/>
</dbReference>
<dbReference type="Gene3D" id="3.40.250.10">
    <property type="entry name" value="Rhodanese-like domain"/>
    <property type="match status" value="2"/>
</dbReference>
<feature type="domain" description="Rhodanese" evidence="3">
    <location>
        <begin position="209"/>
        <end position="326"/>
    </location>
</feature>
<dbReference type="PANTHER" id="PTHR43855:SF1">
    <property type="entry name" value="THIOSULFATE SULFURTRANSFERASE"/>
    <property type="match status" value="1"/>
</dbReference>
<evidence type="ECO:0000256" key="2">
    <source>
        <dbReference type="SAM" id="SignalP"/>
    </source>
</evidence>
<proteinExistence type="predicted"/>
<accession>A0A934TQ94</accession>
<name>A0A934TQ94_9BURK</name>
<dbReference type="EMBL" id="JAEPWM010000001">
    <property type="protein sequence ID" value="MBK6005200.1"/>
    <property type="molecule type" value="Genomic_DNA"/>
</dbReference>
<dbReference type="InterPro" id="IPR001763">
    <property type="entry name" value="Rhodanese-like_dom"/>
</dbReference>
<evidence type="ECO:0000313" key="5">
    <source>
        <dbReference type="Proteomes" id="UP000630528"/>
    </source>
</evidence>
<sequence length="328" mass="35486">MSRLTDFIRKPLAWLALAAGLSPAFAVELPGPVVNAAWLVDHRAEVQVVEVRSDFASFGKEPVYETDAKTGKKSLVDVGGHLPGARLVDFKEVRTERVLDGRKVKFLSPEGADFQARMQAAGIAADKPIVLVPMGQQIADIDEALRLYWTFKLRGEDRVAMLDGGVAGWLAEGHEVTTAAPGKVTGTWKAGPDRPEYLANSDQVAEASEKQSMQLVDARGLPQYFGTSKAPTVAAFGHVAGAKNLAPELLTRAANGALYFHPPKVYDALMRANGIDPDAPSISYCNTGHLASGAWFVMSEIMGNHKTRLYDGSMSLWTQEKRPLVSVQ</sequence>
<organism evidence="4 5">
    <name type="scientific">Ramlibacter ginsenosidimutans</name>
    <dbReference type="NCBI Taxonomy" id="502333"/>
    <lineage>
        <taxon>Bacteria</taxon>
        <taxon>Pseudomonadati</taxon>
        <taxon>Pseudomonadota</taxon>
        <taxon>Betaproteobacteria</taxon>
        <taxon>Burkholderiales</taxon>
        <taxon>Comamonadaceae</taxon>
        <taxon>Ramlibacter</taxon>
    </lineage>
</organism>
<comment type="caution">
    <text evidence="4">The sequence shown here is derived from an EMBL/GenBank/DDBJ whole genome shotgun (WGS) entry which is preliminary data.</text>
</comment>
<dbReference type="PANTHER" id="PTHR43855">
    <property type="entry name" value="THIOSULFATE SULFURTRANSFERASE"/>
    <property type="match status" value="1"/>
</dbReference>
<keyword evidence="5" id="KW-1185">Reference proteome</keyword>
<protein>
    <submittedName>
        <fullName evidence="4">Sulfurtransferase</fullName>
    </submittedName>
</protein>
<keyword evidence="2" id="KW-0732">Signal</keyword>
<dbReference type="AlphaFoldDB" id="A0A934TQ94"/>
<dbReference type="PROSITE" id="PS50206">
    <property type="entry name" value="RHODANESE_3"/>
    <property type="match status" value="2"/>
</dbReference>
<dbReference type="InterPro" id="IPR036873">
    <property type="entry name" value="Rhodanese-like_dom_sf"/>
</dbReference>
<dbReference type="RefSeq" id="WP_201166551.1">
    <property type="nucleotide sequence ID" value="NZ_JAEPWM010000001.1"/>
</dbReference>
<dbReference type="InterPro" id="IPR051126">
    <property type="entry name" value="Thiosulfate_sulfurtransferase"/>
</dbReference>
<gene>
    <name evidence="4" type="ORF">JJB11_03770</name>
</gene>
<feature type="chain" id="PRO_5037625957" evidence="2">
    <location>
        <begin position="27"/>
        <end position="328"/>
    </location>
</feature>
<reference evidence="4" key="2">
    <citation type="submission" date="2021-01" db="EMBL/GenBank/DDBJ databases">
        <authorList>
            <person name="Kang M."/>
        </authorList>
    </citation>
    <scope>NUCLEOTIDE SEQUENCE</scope>
    <source>
        <strain evidence="4">KACC 17527</strain>
    </source>
</reference>
<evidence type="ECO:0000256" key="1">
    <source>
        <dbReference type="ARBA" id="ARBA00022737"/>
    </source>
</evidence>
<feature type="signal peptide" evidence="2">
    <location>
        <begin position="1"/>
        <end position="26"/>
    </location>
</feature>
<reference evidence="4" key="1">
    <citation type="journal article" date="2012" name="J. Microbiol. Biotechnol.">
        <title>Ramlibacter ginsenosidimutans sp. nov., with ginsenoside-converting activity.</title>
        <authorList>
            <person name="Wang L."/>
            <person name="An D.S."/>
            <person name="Kim S.G."/>
            <person name="Jin F.X."/>
            <person name="Kim S.C."/>
            <person name="Lee S.T."/>
            <person name="Im W.T."/>
        </authorList>
    </citation>
    <scope>NUCLEOTIDE SEQUENCE</scope>
    <source>
        <strain evidence="4">KACC 17527</strain>
    </source>
</reference>
<dbReference type="SMART" id="SM00450">
    <property type="entry name" value="RHOD"/>
    <property type="match status" value="2"/>
</dbReference>
<keyword evidence="1" id="KW-0677">Repeat</keyword>
<dbReference type="Proteomes" id="UP000630528">
    <property type="component" value="Unassembled WGS sequence"/>
</dbReference>
<evidence type="ECO:0000313" key="4">
    <source>
        <dbReference type="EMBL" id="MBK6005200.1"/>
    </source>
</evidence>